<dbReference type="FunCoup" id="A0A1V8SE43">
    <property type="interactions" value="294"/>
</dbReference>
<dbReference type="PANTHER" id="PTHR28243">
    <property type="entry name" value="AGL049CP"/>
    <property type="match status" value="1"/>
</dbReference>
<name>A0A1V8SE43_9PEZI</name>
<reference evidence="3" key="1">
    <citation type="submission" date="2017-03" db="EMBL/GenBank/DDBJ databases">
        <title>Genomes of endolithic fungi from Antarctica.</title>
        <authorList>
            <person name="Coleine C."/>
            <person name="Masonjones S."/>
            <person name="Stajich J.E."/>
        </authorList>
    </citation>
    <scope>NUCLEOTIDE SEQUENCE [LARGE SCALE GENOMIC DNA]</scope>
    <source>
        <strain evidence="3">CCFEE 5527</strain>
    </source>
</reference>
<dbReference type="SUPFAM" id="SSF50475">
    <property type="entry name" value="FMN-binding split barrel"/>
    <property type="match status" value="1"/>
</dbReference>
<dbReference type="EMBL" id="NAJO01000055">
    <property type="protein sequence ID" value="OQN97297.1"/>
    <property type="molecule type" value="Genomic_DNA"/>
</dbReference>
<dbReference type="Gene3D" id="2.30.110.10">
    <property type="entry name" value="Electron Transport, Fmn-binding Protein, Chain A"/>
    <property type="match status" value="1"/>
</dbReference>
<comment type="caution">
    <text evidence="2">The sequence shown here is derived from an EMBL/GenBank/DDBJ whole genome shotgun (WGS) entry which is preliminary data.</text>
</comment>
<gene>
    <name evidence="2" type="ORF">B0A48_16361</name>
</gene>
<dbReference type="InterPro" id="IPR012349">
    <property type="entry name" value="Split_barrel_FMN-bd"/>
</dbReference>
<dbReference type="GO" id="GO:0010181">
    <property type="term" value="F:FMN binding"/>
    <property type="evidence" value="ECO:0007669"/>
    <property type="project" value="InterPro"/>
</dbReference>
<evidence type="ECO:0000259" key="1">
    <source>
        <dbReference type="Pfam" id="PF12766"/>
    </source>
</evidence>
<dbReference type="InterPro" id="IPR024624">
    <property type="entry name" value="Pyridox_Oxase_Alr4036_FMN-bd"/>
</dbReference>
<dbReference type="InParanoid" id="A0A1V8SE43"/>
<evidence type="ECO:0000313" key="3">
    <source>
        <dbReference type="Proteomes" id="UP000192596"/>
    </source>
</evidence>
<dbReference type="STRING" id="1507870.A0A1V8SE43"/>
<protein>
    <recommendedName>
        <fullName evidence="1">Pyridoxamine 5'-phosphate oxidase Alr4036 family FMN-binding domain-containing protein</fullName>
    </recommendedName>
</protein>
<dbReference type="PANTHER" id="PTHR28243:SF1">
    <property type="entry name" value="PYRIDOXAMINE 5'-PHOSPHATE OXIDASE ALR4036 FAMILY FMN-BINDING DOMAIN-CONTAINING PROTEIN"/>
    <property type="match status" value="1"/>
</dbReference>
<evidence type="ECO:0000313" key="2">
    <source>
        <dbReference type="EMBL" id="OQN97297.1"/>
    </source>
</evidence>
<dbReference type="Proteomes" id="UP000192596">
    <property type="component" value="Unassembled WGS sequence"/>
</dbReference>
<proteinExistence type="predicted"/>
<dbReference type="OrthoDB" id="5394411at2759"/>
<feature type="domain" description="Pyridoxamine 5'-phosphate oxidase Alr4036 family FMN-binding" evidence="1">
    <location>
        <begin position="13"/>
        <end position="142"/>
    </location>
</feature>
<dbReference type="AlphaFoldDB" id="A0A1V8SE43"/>
<accession>A0A1V8SE43</accession>
<organism evidence="2 3">
    <name type="scientific">Cryoendolithus antarcticus</name>
    <dbReference type="NCBI Taxonomy" id="1507870"/>
    <lineage>
        <taxon>Eukaryota</taxon>
        <taxon>Fungi</taxon>
        <taxon>Dikarya</taxon>
        <taxon>Ascomycota</taxon>
        <taxon>Pezizomycotina</taxon>
        <taxon>Dothideomycetes</taxon>
        <taxon>Dothideomycetidae</taxon>
        <taxon>Cladosporiales</taxon>
        <taxon>Cladosporiaceae</taxon>
        <taxon>Cryoendolithus</taxon>
    </lineage>
</organism>
<keyword evidence="3" id="KW-1185">Reference proteome</keyword>
<dbReference type="Pfam" id="PF12766">
    <property type="entry name" value="Pyridox_oxase_2"/>
    <property type="match status" value="1"/>
</dbReference>
<sequence length="276" mass="31055">MSSLSTPRTPPAAPWRKPFLEHVNSMDSPEFVFASLHPAPKDSPTDFLPRARFCIFRGMWAELPENKHNNAPMNERVYESELPTFTTDVRMNKTFEAFASSAGKANDRKYVQGSGGGGPCEAVWWVKESKMQWRIKGEVFLVGPDIEGDGEESSGVRTVKSEIGGRMRVVKEEGKEAWSWSKEMTAHFGNCSPGMRGSWKNPPPGQPVNESYDEGLKLGSKVEDLDDPIARKNFRVVVIKPEIVESIDLSDPETGRRQVYTFDDKSGEWSHQECWP</sequence>